<accession>A0A6J6U137</accession>
<sequence>MHSATHEAVPPIRGVIFDIHATLVDQGHPTAWVDAALALAPHEIDPLQRSALESFLDRIWEGARISDPDSTRDLSFAQHEQVFHDLLAAGPGVDPALGAALYAVMLDVWHAYADAAPTLKALRDAGVRICLLSNAGVPIRTVLDREGLSHLVDDVVLSYEVGYVKPDIRIFQAALDAIDCSAHETLMVGDSGRDDSGGAALGIRTLILPRTTGPVHGLGAVLALTGHTESNAPASR</sequence>
<dbReference type="Pfam" id="PF00702">
    <property type="entry name" value="Hydrolase"/>
    <property type="match status" value="1"/>
</dbReference>
<dbReference type="InterPro" id="IPR023214">
    <property type="entry name" value="HAD_sf"/>
</dbReference>
<protein>
    <submittedName>
        <fullName evidence="1">Unannotated protein</fullName>
    </submittedName>
</protein>
<dbReference type="InterPro" id="IPR006439">
    <property type="entry name" value="HAD-SF_hydro_IA"/>
</dbReference>
<name>A0A6J6U137_9ZZZZ</name>
<dbReference type="AlphaFoldDB" id="A0A6J6U137"/>
<dbReference type="NCBIfam" id="TIGR01549">
    <property type="entry name" value="HAD-SF-IA-v1"/>
    <property type="match status" value="1"/>
</dbReference>
<dbReference type="PANTHER" id="PTHR46649:SF4">
    <property type="entry name" value="HALOACID DEHALOGENASE-LIKE HYDROLASE (HAD) SUPERFAMILY PROTEIN"/>
    <property type="match status" value="1"/>
</dbReference>
<proteinExistence type="predicted"/>
<dbReference type="SFLD" id="SFLDS00003">
    <property type="entry name" value="Haloacid_Dehalogenase"/>
    <property type="match status" value="1"/>
</dbReference>
<dbReference type="InterPro" id="IPR036412">
    <property type="entry name" value="HAD-like_sf"/>
</dbReference>
<dbReference type="EMBL" id="CAEZYW010000227">
    <property type="protein sequence ID" value="CAB4752149.1"/>
    <property type="molecule type" value="Genomic_DNA"/>
</dbReference>
<dbReference type="SUPFAM" id="SSF56784">
    <property type="entry name" value="HAD-like"/>
    <property type="match status" value="1"/>
</dbReference>
<dbReference type="Gene3D" id="3.40.50.1000">
    <property type="entry name" value="HAD superfamily/HAD-like"/>
    <property type="match status" value="1"/>
</dbReference>
<dbReference type="SFLD" id="SFLDG01129">
    <property type="entry name" value="C1.5:_HAD__Beta-PGM__Phosphata"/>
    <property type="match status" value="1"/>
</dbReference>
<dbReference type="PANTHER" id="PTHR46649">
    <property type="match status" value="1"/>
</dbReference>
<dbReference type="PRINTS" id="PR00413">
    <property type="entry name" value="HADHALOGNASE"/>
</dbReference>
<gene>
    <name evidence="1" type="ORF">UFOPK2786_01348</name>
</gene>
<organism evidence="1">
    <name type="scientific">freshwater metagenome</name>
    <dbReference type="NCBI Taxonomy" id="449393"/>
    <lineage>
        <taxon>unclassified sequences</taxon>
        <taxon>metagenomes</taxon>
        <taxon>ecological metagenomes</taxon>
    </lineage>
</organism>
<reference evidence="1" key="1">
    <citation type="submission" date="2020-05" db="EMBL/GenBank/DDBJ databases">
        <authorList>
            <person name="Chiriac C."/>
            <person name="Salcher M."/>
            <person name="Ghai R."/>
            <person name="Kavagutti S V."/>
        </authorList>
    </citation>
    <scope>NUCLEOTIDE SEQUENCE</scope>
</reference>
<evidence type="ECO:0000313" key="1">
    <source>
        <dbReference type="EMBL" id="CAB4752149.1"/>
    </source>
</evidence>